<dbReference type="RefSeq" id="WP_048098479.1">
    <property type="nucleotide sequence ID" value="NZ_JFZT01000010.1"/>
</dbReference>
<evidence type="ECO:0000313" key="2">
    <source>
        <dbReference type="EMBL" id="EZQ02995.1"/>
    </source>
</evidence>
<gene>
    <name evidence="3" type="ORF">CM19_00425</name>
    <name evidence="2" type="ORF">CM19_10415</name>
    <name evidence="1" type="ORF">CM19_10420</name>
</gene>
<dbReference type="Proteomes" id="UP000024332">
    <property type="component" value="Unassembled WGS sequence"/>
</dbReference>
<dbReference type="EMBL" id="JFZT01000049">
    <property type="protein sequence ID" value="EZQ02995.1"/>
    <property type="molecule type" value="Genomic_DNA"/>
</dbReference>
<evidence type="ECO:0000313" key="3">
    <source>
        <dbReference type="EMBL" id="EZQ11818.1"/>
    </source>
</evidence>
<protein>
    <submittedName>
        <fullName evidence="2">Uncharacterized protein</fullName>
    </submittedName>
</protein>
<proteinExistence type="predicted"/>
<keyword evidence="4" id="KW-1185">Reference proteome</keyword>
<evidence type="ECO:0000313" key="4">
    <source>
        <dbReference type="Proteomes" id="UP000024332"/>
    </source>
</evidence>
<sequence>MKLLIAMDLNSSIEYSRLRKFVESLLYKFRDVDVTFLIDDGSILKLGNDEVFKVSDPDSFVELTKDLKSISTKKGNLRIGNIIRLKRELGRSILVLVSNRKVKNSDELILVYNGKKISALIGNNILHLNPTTSNNR</sequence>
<dbReference type="EMBL" id="JFZT01000010">
    <property type="protein sequence ID" value="EZQ11818.1"/>
    <property type="molecule type" value="Genomic_DNA"/>
</dbReference>
<accession>A0A031LMB4</accession>
<dbReference type="EMBL" id="JFZT01000050">
    <property type="protein sequence ID" value="EZQ02398.1"/>
    <property type="molecule type" value="Genomic_DNA"/>
</dbReference>
<evidence type="ECO:0000313" key="1">
    <source>
        <dbReference type="EMBL" id="EZQ02398.1"/>
    </source>
</evidence>
<comment type="caution">
    <text evidence="2">The sequence shown here is derived from an EMBL/GenBank/DDBJ whole genome shotgun (WGS) entry which is preliminary data.</text>
</comment>
<name>A0A031LMB4_9CREN</name>
<organism evidence="2 4">
    <name type="scientific">Candidatus Acidianus copahuensis</name>
    <dbReference type="NCBI Taxonomy" id="1160895"/>
    <lineage>
        <taxon>Archaea</taxon>
        <taxon>Thermoproteota</taxon>
        <taxon>Thermoprotei</taxon>
        <taxon>Sulfolobales</taxon>
        <taxon>Sulfolobaceae</taxon>
        <taxon>Acidianus</taxon>
    </lineage>
</organism>
<dbReference type="AlphaFoldDB" id="A0A031LMB4"/>
<reference evidence="2 4" key="1">
    <citation type="submission" date="2014-03" db="EMBL/GenBank/DDBJ databases">
        <title>Draft genome sequence of the novel thermoacidophilic archaea Acidianus copahuensis ALE1 strain, isolated from Copahue volcanic area in Neuquen Argentina.</title>
        <authorList>
            <person name="Urbieta M.S."/>
            <person name="Rascovan N."/>
            <person name="Castro C."/>
            <person name="Revale S."/>
            <person name="Giaveno M.A."/>
            <person name="Vazquez M.P."/>
            <person name="Donati E.R."/>
        </authorList>
    </citation>
    <scope>NUCLEOTIDE SEQUENCE [LARGE SCALE GENOMIC DNA]</scope>
    <source>
        <strain evidence="2 4">ALE1</strain>
    </source>
</reference>